<reference evidence="1 2" key="1">
    <citation type="journal article" date="2019" name="Sci. Rep.">
        <title>Orb-weaving spider Araneus ventricosus genome elucidates the spidroin gene catalogue.</title>
        <authorList>
            <person name="Kono N."/>
            <person name="Nakamura H."/>
            <person name="Ohtoshi R."/>
            <person name="Moran D.A.P."/>
            <person name="Shinohara A."/>
            <person name="Yoshida Y."/>
            <person name="Fujiwara M."/>
            <person name="Mori M."/>
            <person name="Tomita M."/>
            <person name="Arakawa K."/>
        </authorList>
    </citation>
    <scope>NUCLEOTIDE SEQUENCE [LARGE SCALE GENOMIC DNA]</scope>
</reference>
<gene>
    <name evidence="1" type="ORF">AVEN_142342_1</name>
</gene>
<organism evidence="1 2">
    <name type="scientific">Araneus ventricosus</name>
    <name type="common">Orbweaver spider</name>
    <name type="synonym">Epeira ventricosa</name>
    <dbReference type="NCBI Taxonomy" id="182803"/>
    <lineage>
        <taxon>Eukaryota</taxon>
        <taxon>Metazoa</taxon>
        <taxon>Ecdysozoa</taxon>
        <taxon>Arthropoda</taxon>
        <taxon>Chelicerata</taxon>
        <taxon>Arachnida</taxon>
        <taxon>Araneae</taxon>
        <taxon>Araneomorphae</taxon>
        <taxon>Entelegynae</taxon>
        <taxon>Araneoidea</taxon>
        <taxon>Araneidae</taxon>
        <taxon>Araneus</taxon>
    </lineage>
</organism>
<dbReference type="OrthoDB" id="6437217at2759"/>
<keyword evidence="2" id="KW-1185">Reference proteome</keyword>
<dbReference type="EMBL" id="BGPR01001294">
    <property type="protein sequence ID" value="GBM50333.1"/>
    <property type="molecule type" value="Genomic_DNA"/>
</dbReference>
<evidence type="ECO:0000313" key="2">
    <source>
        <dbReference type="Proteomes" id="UP000499080"/>
    </source>
</evidence>
<evidence type="ECO:0000313" key="1">
    <source>
        <dbReference type="EMBL" id="GBM50333.1"/>
    </source>
</evidence>
<name>A0A4Y2G9P9_ARAVE</name>
<sequence>MNCFMNAKLSDSHCMNGLANGNGHAGVRLYRKRFPTRRVRNHQMFARVTYNLSEHGTFTVPMQDTGRLDVDGLDMMASSKSSQIT</sequence>
<accession>A0A4Y2G9P9</accession>
<comment type="caution">
    <text evidence="1">The sequence shown here is derived from an EMBL/GenBank/DDBJ whole genome shotgun (WGS) entry which is preliminary data.</text>
</comment>
<dbReference type="AlphaFoldDB" id="A0A4Y2G9P9"/>
<proteinExistence type="predicted"/>
<protein>
    <submittedName>
        <fullName evidence="1">Uncharacterized protein</fullName>
    </submittedName>
</protein>
<dbReference type="Proteomes" id="UP000499080">
    <property type="component" value="Unassembled WGS sequence"/>
</dbReference>